<evidence type="ECO:0000259" key="1">
    <source>
        <dbReference type="Pfam" id="PF19802"/>
    </source>
</evidence>
<name>A0A3N1CNW1_9ACTN</name>
<dbReference type="Pfam" id="PF19802">
    <property type="entry name" value="DUF6285"/>
    <property type="match status" value="1"/>
</dbReference>
<gene>
    <name evidence="2" type="ORF">EDD29_0507</name>
</gene>
<protein>
    <recommendedName>
        <fullName evidence="1">DUF6285 domain-containing protein</fullName>
    </recommendedName>
</protein>
<dbReference type="Proteomes" id="UP000272400">
    <property type="component" value="Unassembled WGS sequence"/>
</dbReference>
<comment type="caution">
    <text evidence="2">The sequence shown here is derived from an EMBL/GenBank/DDBJ whole genome shotgun (WGS) entry which is preliminary data.</text>
</comment>
<sequence length="122" mass="13167">MPLPHDVPTAAQLVESVREFLERDVLPSASGRLRFHTLVAANVLGMVERELAEGPGHEAEHRDRLARLGFADDAALAGAIRDGDLDDRFDEVRGELLDTVRAKLEVANPGYAAAAAGDISKR</sequence>
<dbReference type="AlphaFoldDB" id="A0A3N1CNW1"/>
<accession>A0A3N1CNW1</accession>
<proteinExistence type="predicted"/>
<dbReference type="EMBL" id="RJKE01000001">
    <property type="protein sequence ID" value="ROO83019.1"/>
    <property type="molecule type" value="Genomic_DNA"/>
</dbReference>
<dbReference type="InterPro" id="IPR046252">
    <property type="entry name" value="DUF6285"/>
</dbReference>
<evidence type="ECO:0000313" key="2">
    <source>
        <dbReference type="EMBL" id="ROO83019.1"/>
    </source>
</evidence>
<dbReference type="RefSeq" id="WP_123661972.1">
    <property type="nucleotide sequence ID" value="NZ_RJKE01000001.1"/>
</dbReference>
<dbReference type="OrthoDB" id="4626810at2"/>
<reference evidence="2 3" key="1">
    <citation type="submission" date="2018-11" db="EMBL/GenBank/DDBJ databases">
        <title>Sequencing the genomes of 1000 actinobacteria strains.</title>
        <authorList>
            <person name="Klenk H.-P."/>
        </authorList>
    </citation>
    <scope>NUCLEOTIDE SEQUENCE [LARGE SCALE GENOMIC DNA]</scope>
    <source>
        <strain evidence="2 3">DSM 44254</strain>
    </source>
</reference>
<feature type="domain" description="DUF6285" evidence="1">
    <location>
        <begin position="27"/>
        <end position="111"/>
    </location>
</feature>
<keyword evidence="3" id="KW-1185">Reference proteome</keyword>
<evidence type="ECO:0000313" key="3">
    <source>
        <dbReference type="Proteomes" id="UP000272400"/>
    </source>
</evidence>
<organism evidence="2 3">
    <name type="scientific">Actinocorallia herbida</name>
    <dbReference type="NCBI Taxonomy" id="58109"/>
    <lineage>
        <taxon>Bacteria</taxon>
        <taxon>Bacillati</taxon>
        <taxon>Actinomycetota</taxon>
        <taxon>Actinomycetes</taxon>
        <taxon>Streptosporangiales</taxon>
        <taxon>Thermomonosporaceae</taxon>
        <taxon>Actinocorallia</taxon>
    </lineage>
</organism>